<proteinExistence type="predicted"/>
<keyword evidence="1" id="KW-0812">Transmembrane</keyword>
<dbReference type="EMBL" id="AZAJ01000001">
    <property type="protein sequence ID" value="ETA68882.1"/>
    <property type="molecule type" value="Genomic_DNA"/>
</dbReference>
<reference evidence="2 3" key="1">
    <citation type="submission" date="2013-08" db="EMBL/GenBank/DDBJ databases">
        <authorList>
            <consortium name="DOE Joint Genome Institute"/>
            <person name="Eisen J."/>
            <person name="Huntemann M."/>
            <person name="Han J."/>
            <person name="Chen A."/>
            <person name="Kyrpides N."/>
            <person name="Mavromatis K."/>
            <person name="Markowitz V."/>
            <person name="Palaniappan K."/>
            <person name="Ivanova N."/>
            <person name="Schaumberg A."/>
            <person name="Pati A."/>
            <person name="Liolios K."/>
            <person name="Nordberg H.P."/>
            <person name="Cantor M.N."/>
            <person name="Hua S.X."/>
            <person name="Woyke T."/>
        </authorList>
    </citation>
    <scope>NUCLEOTIDE SEQUENCE [LARGE SCALE GENOMIC DNA]</scope>
    <source>
        <strain evidence="2 3">DSM 2278</strain>
    </source>
</reference>
<comment type="caution">
    <text evidence="2">The sequence shown here is derived from an EMBL/GenBank/DDBJ whole genome shotgun (WGS) entry which is preliminary data.</text>
</comment>
<feature type="transmembrane region" description="Helical" evidence="1">
    <location>
        <begin position="39"/>
        <end position="57"/>
    </location>
</feature>
<protein>
    <submittedName>
        <fullName evidence="2">Uncharacterized protein</fullName>
    </submittedName>
</protein>
<dbReference type="RefSeq" id="WP_023846016.1">
    <property type="nucleotide sequence ID" value="NZ_AZAJ01000001.1"/>
</dbReference>
<keyword evidence="1" id="KW-0472">Membrane</keyword>
<keyword evidence="1" id="KW-1133">Transmembrane helix</keyword>
<dbReference type="AlphaFoldDB" id="W9DYT6"/>
<evidence type="ECO:0000256" key="1">
    <source>
        <dbReference type="SAM" id="Phobius"/>
    </source>
</evidence>
<gene>
    <name evidence="2" type="ORF">MettiDRAFT_2370</name>
</gene>
<evidence type="ECO:0000313" key="2">
    <source>
        <dbReference type="EMBL" id="ETA68882.1"/>
    </source>
</evidence>
<organism evidence="2 3">
    <name type="scientific">Methanolobus tindarius DSM 2278</name>
    <dbReference type="NCBI Taxonomy" id="1090322"/>
    <lineage>
        <taxon>Archaea</taxon>
        <taxon>Methanobacteriati</taxon>
        <taxon>Methanobacteriota</taxon>
        <taxon>Stenosarchaea group</taxon>
        <taxon>Methanomicrobia</taxon>
        <taxon>Methanosarcinales</taxon>
        <taxon>Methanosarcinaceae</taxon>
        <taxon>Methanolobus</taxon>
    </lineage>
</organism>
<dbReference type="Proteomes" id="UP000019483">
    <property type="component" value="Unassembled WGS sequence"/>
</dbReference>
<keyword evidence="3" id="KW-1185">Reference proteome</keyword>
<accession>W9DYT6</accession>
<sequence>MVEKITFTDRMEKLNTELESIKANPPSEQQRKKNKRNNWLILLVLFCFLAYGCVDLLTTSDEELAEKESQASIKAAEELEDLREADEQAALAHAAANTAESNIPGYDSSLAKDYEIIFIEDDNRMDAIRKQYWIVVPSDISETEAKATFIQLIMDETSKNPDIDAICIFAYDREVDVGYAYTIGTVDWCPDGEWNVPNEIARSNDRSSYEYVFTLTKRVVNSTLTKPTELEFEIYDFYKISYDAAWDEVDLSDPYATVDEDLVKQNVANHYGITAEEAYDIYRKVTEYQYQ</sequence>
<name>W9DYT6_METTI</name>
<evidence type="ECO:0000313" key="3">
    <source>
        <dbReference type="Proteomes" id="UP000019483"/>
    </source>
</evidence>
<dbReference type="OrthoDB" id="142802at2157"/>